<dbReference type="InterPro" id="IPR000891">
    <property type="entry name" value="PYR_CT"/>
</dbReference>
<reference evidence="3 4" key="1">
    <citation type="submission" date="2020-02" db="EMBL/GenBank/DDBJ databases">
        <authorList>
            <person name="Hogendoorn C."/>
        </authorList>
    </citation>
    <scope>NUCLEOTIDE SEQUENCE [LARGE SCALE GENOMIC DNA]</scope>
    <source>
        <strain evidence="3">R501</strain>
    </source>
</reference>
<dbReference type="Pfam" id="PF00682">
    <property type="entry name" value="HMGL-like"/>
    <property type="match status" value="1"/>
</dbReference>
<name>A0A6F8ZDG4_9FIRM</name>
<protein>
    <submittedName>
        <fullName evidence="3">Homocitrate synthase</fullName>
        <ecNumber evidence="3">2.3.3.14</ecNumber>
    </submittedName>
</protein>
<dbReference type="InterPro" id="IPR054691">
    <property type="entry name" value="LeuA/HCS_post-cat"/>
</dbReference>
<dbReference type="Gene3D" id="3.20.20.70">
    <property type="entry name" value="Aldolase class I"/>
    <property type="match status" value="1"/>
</dbReference>
<evidence type="ECO:0000259" key="2">
    <source>
        <dbReference type="PROSITE" id="PS50991"/>
    </source>
</evidence>
<keyword evidence="4" id="KW-1185">Reference proteome</keyword>
<dbReference type="GO" id="GO:0019752">
    <property type="term" value="P:carboxylic acid metabolic process"/>
    <property type="evidence" value="ECO:0007669"/>
    <property type="project" value="InterPro"/>
</dbReference>
<dbReference type="Pfam" id="PF22617">
    <property type="entry name" value="HCS_D2"/>
    <property type="match status" value="1"/>
</dbReference>
<keyword evidence="1 3" id="KW-0808">Transferase</keyword>
<feature type="domain" description="Pyruvate carboxyltransferase" evidence="2">
    <location>
        <begin position="4"/>
        <end position="255"/>
    </location>
</feature>
<dbReference type="AlphaFoldDB" id="A0A6F8ZDG4"/>
<dbReference type="KEGG" id="hfv:R50_0465"/>
<evidence type="ECO:0000313" key="4">
    <source>
        <dbReference type="Proteomes" id="UP000503399"/>
    </source>
</evidence>
<dbReference type="InterPro" id="IPR013785">
    <property type="entry name" value="Aldolase_TIM"/>
</dbReference>
<dbReference type="PROSITE" id="PS50991">
    <property type="entry name" value="PYR_CT"/>
    <property type="match status" value="1"/>
</dbReference>
<dbReference type="Gene3D" id="1.10.238.260">
    <property type="match status" value="1"/>
</dbReference>
<dbReference type="SUPFAM" id="SSF51569">
    <property type="entry name" value="Aldolase"/>
    <property type="match status" value="1"/>
</dbReference>
<evidence type="ECO:0000313" key="3">
    <source>
        <dbReference type="EMBL" id="CAB1127971.1"/>
    </source>
</evidence>
<evidence type="ECO:0000256" key="1">
    <source>
        <dbReference type="ARBA" id="ARBA00022679"/>
    </source>
</evidence>
<proteinExistence type="predicted"/>
<dbReference type="InterPro" id="IPR002034">
    <property type="entry name" value="AIPM/Hcit_synth_CS"/>
</dbReference>
<dbReference type="PANTHER" id="PTHR42880:SF1">
    <property type="entry name" value="ISOPROPYLMALATE_HOMOCITRATE_CITRAMALATE SYNTHASE FAMILY PROTEIN"/>
    <property type="match status" value="1"/>
</dbReference>
<organism evidence="3 4">
    <name type="scientific">Candidatus Hydrogenisulfobacillus filiaventi</name>
    <dbReference type="NCBI Taxonomy" id="2707344"/>
    <lineage>
        <taxon>Bacteria</taxon>
        <taxon>Bacillati</taxon>
        <taxon>Bacillota</taxon>
        <taxon>Clostridia</taxon>
        <taxon>Eubacteriales</taxon>
        <taxon>Clostridiales Family XVII. Incertae Sedis</taxon>
        <taxon>Candidatus Hydrogenisulfobacillus</taxon>
    </lineage>
</organism>
<dbReference type="EC" id="2.3.3.14" evidence="3"/>
<accession>A0A6F8ZDG4</accession>
<keyword evidence="3" id="KW-0012">Acyltransferase</keyword>
<dbReference type="EMBL" id="LR778114">
    <property type="protein sequence ID" value="CAB1127971.1"/>
    <property type="molecule type" value="Genomic_DNA"/>
</dbReference>
<dbReference type="Proteomes" id="UP000503399">
    <property type="component" value="Chromosome"/>
</dbReference>
<dbReference type="GO" id="GO:0004410">
    <property type="term" value="F:homocitrate synthase activity"/>
    <property type="evidence" value="ECO:0007669"/>
    <property type="project" value="UniProtKB-EC"/>
</dbReference>
<dbReference type="PANTHER" id="PTHR42880">
    <property type="entry name" value="HOMOCITRATE SYNTHASE"/>
    <property type="match status" value="1"/>
</dbReference>
<sequence>MTRVYINDTTLRDGEQAAGIAFSAQETLAIARALDRAGVDQIEAGIPAMGAETVRVLRRVWGLGLRARLSTWNRAREEDLEASAEVGAELVHITLPASDLQLEVKLGWDRARARARLAAVLARARALGQTATVGLEDASRADPAFLVELGRVAADGGAVRLRFADTVGRCTPERLRERMAYLTAAVGLPWEVHAHNDFGLAVANTLAAVAGGVRWVSTTVTGLGERAGNAAMEAVVLALAELYGFTTGVDPKALLPLARLVRRAARRPLAPEQPVVGALVFTHEAGIHVGALLRDPRTYQPFDPGVVGRRHRFWLGKHSGRHGLRRRLAELGLQPPPGLEARLLAAVRGRAQVTKAPLSDRDLRALYREVVEGS</sequence>
<dbReference type="PROSITE" id="PS00816">
    <property type="entry name" value="AIPM_HOMOCIT_SYNTH_2"/>
    <property type="match status" value="1"/>
</dbReference>
<gene>
    <name evidence="3" type="primary">nifV</name>
    <name evidence="3" type="ORF">R50_0465</name>
</gene>